<dbReference type="Proteomes" id="UP000605970">
    <property type="component" value="Unassembled WGS sequence"/>
</dbReference>
<dbReference type="InterPro" id="IPR029055">
    <property type="entry name" value="Ntn_hydrolases_N"/>
</dbReference>
<comment type="catalytic activity">
    <reaction evidence="1">
        <text>Cleavage of peptide bonds with very broad specificity.</text>
        <dbReference type="EC" id="3.4.25.1"/>
    </reaction>
</comment>
<dbReference type="SUPFAM" id="SSF56235">
    <property type="entry name" value="N-terminal nucleophile aminohydrolases (Ntn hydrolases)"/>
    <property type="match status" value="1"/>
</dbReference>
<keyword evidence="9" id="KW-0865">Zymogen</keyword>
<keyword evidence="5" id="KW-0645">Protease</keyword>
<gene>
    <name evidence="12" type="ORF">Mgra_00000677</name>
</gene>
<evidence type="ECO:0000256" key="5">
    <source>
        <dbReference type="ARBA" id="ARBA00022670"/>
    </source>
</evidence>
<organism evidence="12 13">
    <name type="scientific">Meloidogyne graminicola</name>
    <dbReference type="NCBI Taxonomy" id="189291"/>
    <lineage>
        <taxon>Eukaryota</taxon>
        <taxon>Metazoa</taxon>
        <taxon>Ecdysozoa</taxon>
        <taxon>Nematoda</taxon>
        <taxon>Chromadorea</taxon>
        <taxon>Rhabditida</taxon>
        <taxon>Tylenchina</taxon>
        <taxon>Tylenchomorpha</taxon>
        <taxon>Tylenchoidea</taxon>
        <taxon>Meloidogynidae</taxon>
        <taxon>Meloidogyninae</taxon>
        <taxon>Meloidogyne</taxon>
    </lineage>
</organism>
<dbReference type="GO" id="GO:0005839">
    <property type="term" value="C:proteasome core complex"/>
    <property type="evidence" value="ECO:0007669"/>
    <property type="project" value="InterPro"/>
</dbReference>
<proteinExistence type="predicted"/>
<accession>A0A8T0A2W3</accession>
<reference evidence="12" key="1">
    <citation type="journal article" date="2020" name="Ecol. Evol.">
        <title>Genome structure and content of the rice root-knot nematode (Meloidogyne graminicola).</title>
        <authorList>
            <person name="Phan N.T."/>
            <person name="Danchin E.G.J."/>
            <person name="Klopp C."/>
            <person name="Perfus-Barbeoch L."/>
            <person name="Kozlowski D.K."/>
            <person name="Koutsovoulos G.D."/>
            <person name="Lopez-Roques C."/>
            <person name="Bouchez O."/>
            <person name="Zahm M."/>
            <person name="Besnard G."/>
            <person name="Bellafiore S."/>
        </authorList>
    </citation>
    <scope>NUCLEOTIDE SEQUENCE</scope>
    <source>
        <strain evidence="12">VN-18</strain>
    </source>
</reference>
<dbReference type="Gene3D" id="3.60.20.10">
    <property type="entry name" value="Glutamine Phosphoribosylpyrophosphate, subunit 1, domain 1"/>
    <property type="match status" value="1"/>
</dbReference>
<evidence type="ECO:0000256" key="7">
    <source>
        <dbReference type="ARBA" id="ARBA00022801"/>
    </source>
</evidence>
<dbReference type="GO" id="GO:0051603">
    <property type="term" value="P:proteolysis involved in protein catabolic process"/>
    <property type="evidence" value="ECO:0007669"/>
    <property type="project" value="InterPro"/>
</dbReference>
<keyword evidence="13" id="KW-1185">Reference proteome</keyword>
<comment type="subunit">
    <text evidence="10">The 26S proteasome consists of a 20S proteasome core and two 19S regulatory subunits. The 20S proteasome core is composed of 28 subunits that are arranged in four stacked rings, resulting in a barrel-shaped structure. The two end rings are each formed by seven alpha subunits, and the two central rings are each formed by seven beta subunits. The catalytic chamber with the active sites is on the inside of the barrel.</text>
</comment>
<dbReference type="AlphaFoldDB" id="A0A8T0A2W3"/>
<dbReference type="InterPro" id="IPR001353">
    <property type="entry name" value="Proteasome_sua/b"/>
</dbReference>
<evidence type="ECO:0000256" key="10">
    <source>
        <dbReference type="ARBA" id="ARBA00026071"/>
    </source>
</evidence>
<keyword evidence="7" id="KW-0378">Hydrolase</keyword>
<dbReference type="EC" id="3.4.25.1" evidence="3"/>
<evidence type="ECO:0000256" key="6">
    <source>
        <dbReference type="ARBA" id="ARBA00022698"/>
    </source>
</evidence>
<dbReference type="GO" id="GO:0004298">
    <property type="term" value="F:threonine-type endopeptidase activity"/>
    <property type="evidence" value="ECO:0007669"/>
    <property type="project" value="UniProtKB-KW"/>
</dbReference>
<evidence type="ECO:0000256" key="3">
    <source>
        <dbReference type="ARBA" id="ARBA00012039"/>
    </source>
</evidence>
<feature type="active site" description="Nucleophile" evidence="11">
    <location>
        <position position="60"/>
    </location>
</feature>
<dbReference type="OrthoDB" id="37597at2759"/>
<dbReference type="Pfam" id="PF00227">
    <property type="entry name" value="Proteasome"/>
    <property type="match status" value="1"/>
</dbReference>
<dbReference type="PROSITE" id="PS51476">
    <property type="entry name" value="PROTEASOME_BETA_2"/>
    <property type="match status" value="1"/>
</dbReference>
<protein>
    <recommendedName>
        <fullName evidence="3">proteasome endopeptidase complex</fullName>
        <ecNumber evidence="3">3.4.25.1</ecNumber>
    </recommendedName>
</protein>
<dbReference type="PANTHER" id="PTHR32194">
    <property type="entry name" value="METALLOPROTEASE TLDD"/>
    <property type="match status" value="1"/>
</dbReference>
<evidence type="ECO:0000256" key="11">
    <source>
        <dbReference type="PIRSR" id="PIRSR600243-1"/>
    </source>
</evidence>
<dbReference type="GO" id="GO:0005737">
    <property type="term" value="C:cytoplasm"/>
    <property type="evidence" value="ECO:0007669"/>
    <property type="project" value="TreeGrafter"/>
</dbReference>
<dbReference type="InterPro" id="IPR000243">
    <property type="entry name" value="Pept_T1A_subB"/>
</dbReference>
<keyword evidence="8" id="KW-0647">Proteasome</keyword>
<evidence type="ECO:0000256" key="8">
    <source>
        <dbReference type="ARBA" id="ARBA00022942"/>
    </source>
</evidence>
<evidence type="ECO:0000313" key="13">
    <source>
        <dbReference type="Proteomes" id="UP000605970"/>
    </source>
</evidence>
<keyword evidence="4" id="KW-0963">Cytoplasm</keyword>
<keyword evidence="6" id="KW-0888">Threonine protease</keyword>
<dbReference type="PRINTS" id="PR00141">
    <property type="entry name" value="PROTEASOME"/>
</dbReference>
<evidence type="ECO:0000313" key="12">
    <source>
        <dbReference type="EMBL" id="KAF7639755.1"/>
    </source>
</evidence>
<dbReference type="GO" id="GO:0005634">
    <property type="term" value="C:nucleus"/>
    <property type="evidence" value="ECO:0007669"/>
    <property type="project" value="UniProtKB-SubCell"/>
</dbReference>
<evidence type="ECO:0000256" key="4">
    <source>
        <dbReference type="ARBA" id="ARBA00022490"/>
    </source>
</evidence>
<dbReference type="InterPro" id="IPR023333">
    <property type="entry name" value="Proteasome_suB-type"/>
</dbReference>
<sequence>MYYRDFHVDECNEDWRKLANMEDTQEEFKFPPLGIEPAAFVKQHFGPNSKLPMAQFLKGTTTLGFHYKPKTPNDKGGVIMSVDSRASGGGFIANKRVMKILTINDRMVATMAGGAADCTYWIAVVSKYCKFVFFKIFILFELREGRPITVSAASKYFANIMYNNKNKELMVGSMVAGYDHKGPSIYYVDNDGMRCKITDYCSIGSGSLSAYALLDSRYNEVMTDEEALKLARESIMHATYRDSGSGGVNNLVHITADGAKYFPAMDVSDMYYEFTRNKGIDVYKVMDKV</sequence>
<evidence type="ECO:0000256" key="9">
    <source>
        <dbReference type="ARBA" id="ARBA00023145"/>
    </source>
</evidence>
<comment type="caution">
    <text evidence="12">The sequence shown here is derived from an EMBL/GenBank/DDBJ whole genome shotgun (WGS) entry which is preliminary data.</text>
</comment>
<evidence type="ECO:0000256" key="1">
    <source>
        <dbReference type="ARBA" id="ARBA00001198"/>
    </source>
</evidence>
<comment type="subcellular location">
    <subcellularLocation>
        <location evidence="2">Nucleus</location>
    </subcellularLocation>
</comment>
<dbReference type="PANTHER" id="PTHR32194:SF3">
    <property type="entry name" value="PROTEASOME SUBUNIT BETA"/>
    <property type="match status" value="1"/>
</dbReference>
<evidence type="ECO:0000256" key="2">
    <source>
        <dbReference type="ARBA" id="ARBA00004123"/>
    </source>
</evidence>
<dbReference type="EMBL" id="JABEBT010000003">
    <property type="protein sequence ID" value="KAF7639755.1"/>
    <property type="molecule type" value="Genomic_DNA"/>
</dbReference>
<name>A0A8T0A2W3_9BILA</name>